<gene>
    <name evidence="1" type="ORF">BS101_20290</name>
</gene>
<proteinExistence type="predicted"/>
<dbReference type="EMBL" id="CP018335">
    <property type="protein sequence ID" value="APM40879.1"/>
    <property type="molecule type" value="Genomic_DNA"/>
</dbReference>
<evidence type="ECO:0000313" key="2">
    <source>
        <dbReference type="Proteomes" id="UP000184604"/>
    </source>
</evidence>
<reference evidence="1 2" key="1">
    <citation type="submission" date="2016-12" db="EMBL/GenBank/DDBJ databases">
        <title>Complete genome sequence of Clostridium kluyveri JZZ isolated from the pit mud of a Chinese flavor liquor-making factory.</title>
        <authorList>
            <person name="Wang Y."/>
        </authorList>
    </citation>
    <scope>NUCLEOTIDE SEQUENCE [LARGE SCALE GENOMIC DNA]</scope>
    <source>
        <strain evidence="1 2">JZZ</strain>
    </source>
</reference>
<sequence>MPYEQGLSYSKDLIKRTKIEIPKKLILPFTGTAAVKLYDAMVKIRIILWGSGGKGCRVRMYC</sequence>
<dbReference type="AlphaFoldDB" id="A0A1L5FCY5"/>
<evidence type="ECO:0000313" key="1">
    <source>
        <dbReference type="EMBL" id="APM40879.1"/>
    </source>
</evidence>
<protein>
    <submittedName>
        <fullName evidence="1">Uncharacterized protein</fullName>
    </submittedName>
</protein>
<name>A0A1L5FCY5_CLOKL</name>
<organism evidence="1 2">
    <name type="scientific">Clostridium kluyveri</name>
    <dbReference type="NCBI Taxonomy" id="1534"/>
    <lineage>
        <taxon>Bacteria</taxon>
        <taxon>Bacillati</taxon>
        <taxon>Bacillota</taxon>
        <taxon>Clostridia</taxon>
        <taxon>Eubacteriales</taxon>
        <taxon>Clostridiaceae</taxon>
        <taxon>Clostridium</taxon>
    </lineage>
</organism>
<accession>A0A1L5FCY5</accession>
<dbReference type="Proteomes" id="UP000184604">
    <property type="component" value="Chromosome"/>
</dbReference>
<dbReference type="RefSeq" id="WP_073540449.1">
    <property type="nucleotide sequence ID" value="NZ_CP018335.1"/>
</dbReference>